<dbReference type="HOGENOM" id="CLU_024745_0_0_2"/>
<dbReference type="InterPro" id="IPR036098">
    <property type="entry name" value="Thymidylate_synthase_ThyX_sf"/>
</dbReference>
<dbReference type="InterPro" id="IPR003669">
    <property type="entry name" value="Thymidylate_synthase_ThyX"/>
</dbReference>
<dbReference type="GO" id="GO:0006231">
    <property type="term" value="P:dTMP biosynthetic process"/>
    <property type="evidence" value="ECO:0007669"/>
    <property type="project" value="InterPro"/>
</dbReference>
<dbReference type="EMBL" id="CP007536">
    <property type="protein sequence ID" value="AIC14314.1"/>
    <property type="molecule type" value="Genomic_DNA"/>
</dbReference>
<dbReference type="CDD" id="cd20175">
    <property type="entry name" value="ThyX"/>
    <property type="match status" value="1"/>
</dbReference>
<dbReference type="PANTHER" id="PTHR34934">
    <property type="entry name" value="FLAVIN-DEPENDENT THYMIDYLATE SYNTHASE"/>
    <property type="match status" value="1"/>
</dbReference>
<dbReference type="Pfam" id="PF02511">
    <property type="entry name" value="Thy1"/>
    <property type="match status" value="2"/>
</dbReference>
<dbReference type="RefSeq" id="WP_075053551.1">
    <property type="nucleotide sequence ID" value="NZ_CP007536.1"/>
</dbReference>
<dbReference type="GO" id="GO:0050660">
    <property type="term" value="F:flavin adenine dinucleotide binding"/>
    <property type="evidence" value="ECO:0007669"/>
    <property type="project" value="InterPro"/>
</dbReference>
<organism evidence="1 2">
    <name type="scientific">Nitrososphaera viennensis EN76</name>
    <dbReference type="NCBI Taxonomy" id="926571"/>
    <lineage>
        <taxon>Archaea</taxon>
        <taxon>Nitrososphaerota</taxon>
        <taxon>Nitrososphaeria</taxon>
        <taxon>Nitrososphaerales</taxon>
        <taxon>Nitrososphaeraceae</taxon>
        <taxon>Nitrososphaera</taxon>
    </lineage>
</organism>
<dbReference type="PROSITE" id="PS51331">
    <property type="entry name" value="THYX"/>
    <property type="match status" value="2"/>
</dbReference>
<dbReference type="OrthoDB" id="8310at2157"/>
<evidence type="ECO:0000313" key="1">
    <source>
        <dbReference type="EMBL" id="AIC14314.1"/>
    </source>
</evidence>
<protein>
    <submittedName>
        <fullName evidence="1">Putative thymidylate synthase ThyX</fullName>
    </submittedName>
</protein>
<dbReference type="Gene3D" id="3.30.1360.170">
    <property type="match status" value="2"/>
</dbReference>
<dbReference type="AlphaFoldDB" id="A0A060HC10"/>
<dbReference type="PANTHER" id="PTHR34934:SF1">
    <property type="entry name" value="FLAVIN-DEPENDENT THYMIDYLATE SYNTHASE"/>
    <property type="match status" value="1"/>
</dbReference>
<evidence type="ECO:0000313" key="2">
    <source>
        <dbReference type="Proteomes" id="UP000027093"/>
    </source>
</evidence>
<name>A0A060HC10_9ARCH</name>
<dbReference type="STRING" id="926571.NVIE_001310"/>
<gene>
    <name evidence="1" type="primary">thyX</name>
    <name evidence="1" type="ORF">NVIE_001310</name>
</gene>
<sequence>MAAVDQGAFLDSFTDEEKAVLAGHFSNTDRAVFAVTTPRQVDRGALMSRYSRTDKSMRRVFLDEFAKNPNRGEEFYRKVLLEYGDDSVAELGEAQVALEGISNIAAKKIEDRRIGLSYLEKSSRYVPFDQKVAGGMYRYLREGRIMSSRHADRYIAACDLAFDTYSKSLPAMTKFLEEQEPIDKFSFFDSSLQKERQFGSLKEQKDIDAARRIYRVTIRAKALDLLRGLLPASTLTNVGITGNGRAFEYLLTIMHGSHLAELRLLGEQLFSELNGVIPSFVRRANDKYGQAMQAYFAKTEGAVRDLAKKHLSGIGPEPSPERVRLLEPEDNFAAEVKVASAVLYEQADGRPLEKVMRYVKSMPSQDRHGIIRAYTQFRENRRQRPGRAFEMVDCVFELFTNFGMFRDLHRHRVLTLERQLLSTRHGYDMPGEIKGAGLDREFQECMSASKDAYEAIAKEMPEEAQYVVNFAYRYPYFMKMNLREACHMIELRTVPQGHPDYRQVCQEMYRQLQKAHPVLAEGIKFADMNSYQLERFDAEKRAEKKRRESERQ</sequence>
<dbReference type="GO" id="GO:0050797">
    <property type="term" value="F:thymidylate synthase (FAD) activity"/>
    <property type="evidence" value="ECO:0007669"/>
    <property type="project" value="InterPro"/>
</dbReference>
<dbReference type="GO" id="GO:0004799">
    <property type="term" value="F:thymidylate synthase activity"/>
    <property type="evidence" value="ECO:0007669"/>
    <property type="project" value="TreeGrafter"/>
</dbReference>
<dbReference type="Proteomes" id="UP000027093">
    <property type="component" value="Chromosome"/>
</dbReference>
<dbReference type="KEGG" id="nvn:NVIE_001310"/>
<dbReference type="SUPFAM" id="SSF69796">
    <property type="entry name" value="Thymidylate synthase-complementing protein Thy1"/>
    <property type="match status" value="2"/>
</dbReference>
<keyword evidence="2" id="KW-1185">Reference proteome</keyword>
<dbReference type="GeneID" id="74945393"/>
<dbReference type="GO" id="GO:0070402">
    <property type="term" value="F:NADPH binding"/>
    <property type="evidence" value="ECO:0007669"/>
    <property type="project" value="TreeGrafter"/>
</dbReference>
<proteinExistence type="predicted"/>
<reference evidence="1 2" key="1">
    <citation type="journal article" date="2014" name="Int. J. Syst. Evol. Microbiol.">
        <title>Nitrososphaera viennensis gen. nov., sp. nov., an aerobic and mesophilic, ammonia-oxidizing archaeon from soil and a member of the archaeal phylum Thaumarchaeota.</title>
        <authorList>
            <person name="Stieglmeier M."/>
            <person name="Klingl A."/>
            <person name="Alves R.J."/>
            <person name="Rittmann S.K."/>
            <person name="Melcher M."/>
            <person name="Leisch N."/>
            <person name="Schleper C."/>
        </authorList>
    </citation>
    <scope>NUCLEOTIDE SEQUENCE [LARGE SCALE GENOMIC DNA]</scope>
    <source>
        <strain evidence="1">EN76</strain>
    </source>
</reference>
<accession>A0A060HC10</accession>